<evidence type="ECO:0000313" key="15">
    <source>
        <dbReference type="Proteomes" id="UP000234289"/>
    </source>
</evidence>
<dbReference type="Proteomes" id="UP000234300">
    <property type="component" value="Unassembled WGS sequence"/>
</dbReference>
<dbReference type="EMBL" id="CP025334">
    <property type="protein sequence ID" value="AZT97982.1"/>
    <property type="molecule type" value="Genomic_DNA"/>
</dbReference>
<evidence type="ECO:0000313" key="20">
    <source>
        <dbReference type="Proteomes" id="UP000297736"/>
    </source>
</evidence>
<dbReference type="Proteomes" id="UP000297736">
    <property type="component" value="Unassembled WGS sequence"/>
</dbReference>
<dbReference type="EMBL" id="FXZG01000004">
    <property type="protein sequence ID" value="SMX74353.1"/>
    <property type="molecule type" value="Genomic_DNA"/>
</dbReference>
<dbReference type="Proteomes" id="UP000217564">
    <property type="component" value="Unassembled WGS sequence"/>
</dbReference>
<reference evidence="18 19" key="6">
    <citation type="submission" date="2019-01" db="EMBL/GenBank/DDBJ databases">
        <title>Comparative genomic analysis of Brevibacterium aurantiacum sheds light on its evolution and its adaptation to smear-ripened cheeses.</title>
        <authorList>
            <person name="Moineau S."/>
        </authorList>
    </citation>
    <scope>NUCLEOTIDE SEQUENCE [LARGE SCALE GENOMIC DNA]</scope>
    <source>
        <strain evidence="1 19">SMQ-1417</strain>
        <strain evidence="2 18">SMQ-1420</strain>
    </source>
</reference>
<accession>A0A2H1IGP1</accession>
<reference evidence="15 17" key="3">
    <citation type="submission" date="2017-03" db="EMBL/GenBank/DDBJ databases">
        <authorList>
            <person name="Monnet C."/>
        </authorList>
    </citation>
    <scope>NUCLEOTIDE SEQUENCE [LARGE SCALE GENOMIC DNA]</scope>
    <source>
        <strain evidence="17">ATCC 9175</strain>
        <strain evidence="15">CNRZ 920</strain>
    </source>
</reference>
<proteinExistence type="predicted"/>
<dbReference type="Proteomes" id="UP000282731">
    <property type="component" value="Chromosome"/>
</dbReference>
<dbReference type="RefSeq" id="WP_009882696.1">
    <property type="nucleotide sequence ID" value="NZ_AAGP01000009.1"/>
</dbReference>
<protein>
    <submittedName>
        <fullName evidence="5">Uncharacterized protein</fullName>
    </submittedName>
</protein>
<reference evidence="11 12" key="1">
    <citation type="journal article" date="2017" name="Elife">
        <title>Extensive horizontal gene transfer in cheese-associated bacteria.</title>
        <authorList>
            <person name="Bonham K.S."/>
            <person name="Wolfe B.E."/>
            <person name="Dutton R.J."/>
        </authorList>
    </citation>
    <scope>NUCLEOTIDE SEQUENCE [LARGE SCALE GENOMIC DNA]</scope>
    <source>
        <strain evidence="6 12">738_8</strain>
        <strain evidence="5 11">947_7</strain>
        <strain evidence="4 14">962_8</strain>
        <strain evidence="3 13">JB5</strain>
    </source>
</reference>
<dbReference type="AlphaFoldDB" id="A0A2A3Z770"/>
<dbReference type="Proteomes" id="UP000234525">
    <property type="component" value="Unassembled WGS sequence"/>
</dbReference>
<accession>A0A2A3Z770</accession>
<dbReference type="EMBL" id="FXZI01000012">
    <property type="protein sequence ID" value="SMY01312.1"/>
    <property type="molecule type" value="Genomic_DNA"/>
</dbReference>
<dbReference type="EMBL" id="NRGQ01000022">
    <property type="protein sequence ID" value="PCC42101.1"/>
    <property type="molecule type" value="Genomic_DNA"/>
</dbReference>
<evidence type="ECO:0000313" key="1">
    <source>
        <dbReference type="EMBL" id="AZT94175.1"/>
    </source>
</evidence>
<evidence type="ECO:0000313" key="5">
    <source>
        <dbReference type="EMBL" id="PCC47862.1"/>
    </source>
</evidence>
<evidence type="ECO:0000313" key="14">
    <source>
        <dbReference type="Proteomes" id="UP000218620"/>
    </source>
</evidence>
<evidence type="ECO:0000313" key="3">
    <source>
        <dbReference type="EMBL" id="PCC17250.1"/>
    </source>
</evidence>
<name>A0A2A3Z770_BREAU</name>
<evidence type="ECO:0000313" key="6">
    <source>
        <dbReference type="EMBL" id="PCC54840.1"/>
    </source>
</evidence>
<evidence type="ECO:0000313" key="12">
    <source>
        <dbReference type="Proteomes" id="UP000217881"/>
    </source>
</evidence>
<reference evidence="10 20" key="5">
    <citation type="submission" date="2018-10" db="EMBL/GenBank/DDBJ databases">
        <title>Brevibacterium genomes from Austrain hard cheese rinds.</title>
        <authorList>
            <person name="Anast J.M."/>
            <person name="Dzieciol M."/>
            <person name="Schultz D.L."/>
            <person name="Mann E."/>
            <person name="Wagner M."/>
            <person name="Schmitz-Esser S."/>
        </authorList>
    </citation>
    <scope>NUCLEOTIDE SEQUENCE [LARGE SCALE GENOMIC DNA]</scope>
    <source>
        <strain evidence="10 20">L261</strain>
    </source>
</reference>
<dbReference type="EMBL" id="FXZB01000020">
    <property type="protein sequence ID" value="SMX91811.1"/>
    <property type="molecule type" value="Genomic_DNA"/>
</dbReference>
<sequence length="242" mass="25793">MNSRKHWTSSGNRKAAGAGLGVLVVVAATIVAGTVPVDDVSAAPNPYMGEDATHTITIDSDGSYQVHIDQTMELARNYKFTFGGMVHDGFRLPDTESVLPPYLRAQYSDPTITMDGQAAEVDVEHEVHAVDISAEDTFTKGEHEGTVDYRVTGAAVGSVQAKTGGVAVYFRSLVPGDVVVKSAESIVAVECEDWPPEGEPCGRKSGDDWLIGPDELAETDAVRIILDTDEAGLSEPRIDSTK</sequence>
<evidence type="ECO:0000313" key="11">
    <source>
        <dbReference type="Proteomes" id="UP000217564"/>
    </source>
</evidence>
<organism evidence="5 11">
    <name type="scientific">Brevibacterium aurantiacum</name>
    <dbReference type="NCBI Taxonomy" id="273384"/>
    <lineage>
        <taxon>Bacteria</taxon>
        <taxon>Bacillati</taxon>
        <taxon>Actinomycetota</taxon>
        <taxon>Actinomycetes</taxon>
        <taxon>Micrococcales</taxon>
        <taxon>Brevibacteriaceae</taxon>
        <taxon>Brevibacterium</taxon>
    </lineage>
</organism>
<evidence type="ECO:0000313" key="17">
    <source>
        <dbReference type="Proteomes" id="UP000234525"/>
    </source>
</evidence>
<reference evidence="7 16" key="2">
    <citation type="submission" date="2017-03" db="EMBL/GenBank/DDBJ databases">
        <authorList>
            <person name="Afonso C.L."/>
            <person name="Miller P.J."/>
            <person name="Scott M.A."/>
            <person name="Spackman E."/>
            <person name="Goraichik I."/>
            <person name="Dimitrov K.M."/>
            <person name="Suarez D.L."/>
            <person name="Swayne D.E."/>
        </authorList>
    </citation>
    <scope>NUCLEOTIDE SEQUENCE [LARGE SCALE GENOMIC DNA]</scope>
    <source>
        <strain evidence="9">8</strain>
        <strain evidence="16">8(6)</strain>
        <strain evidence="8">ATCC 9175</strain>
        <strain evidence="7">CNRZ 920</strain>
    </source>
</reference>
<dbReference type="Proteomes" id="UP000218377">
    <property type="component" value="Unassembled WGS sequence"/>
</dbReference>
<keyword evidence="17" id="KW-1185">Reference proteome</keyword>
<dbReference type="Proteomes" id="UP000234289">
    <property type="component" value="Unassembled WGS sequence"/>
</dbReference>
<evidence type="ECO:0000313" key="7">
    <source>
        <dbReference type="EMBL" id="SMX74353.1"/>
    </source>
</evidence>
<evidence type="ECO:0000313" key="8">
    <source>
        <dbReference type="EMBL" id="SMX91811.1"/>
    </source>
</evidence>
<evidence type="ECO:0000313" key="18">
    <source>
        <dbReference type="Proteomes" id="UP000282731"/>
    </source>
</evidence>
<dbReference type="GeneID" id="60907027"/>
<dbReference type="EMBL" id="NRGP01000004">
    <property type="protein sequence ID" value="PCC47862.1"/>
    <property type="molecule type" value="Genomic_DNA"/>
</dbReference>
<evidence type="ECO:0000313" key="16">
    <source>
        <dbReference type="Proteomes" id="UP000234300"/>
    </source>
</evidence>
<dbReference type="Proteomes" id="UP000217881">
    <property type="component" value="Unassembled WGS sequence"/>
</dbReference>
<dbReference type="EMBL" id="NRGX01000001">
    <property type="protein sequence ID" value="PCC17250.1"/>
    <property type="molecule type" value="Genomic_DNA"/>
</dbReference>
<dbReference type="EMBL" id="RHFF01000011">
    <property type="protein sequence ID" value="TGD38215.1"/>
    <property type="molecule type" value="Genomic_DNA"/>
</dbReference>
<evidence type="ECO:0000313" key="10">
    <source>
        <dbReference type="EMBL" id="TGD38215.1"/>
    </source>
</evidence>
<evidence type="ECO:0000313" key="19">
    <source>
        <dbReference type="Proteomes" id="UP000283000"/>
    </source>
</evidence>
<gene>
    <name evidence="8" type="ORF">BAUR9175_02871</name>
    <name evidence="7" type="ORF">BAUR920_01024</name>
    <name evidence="9" type="ORF">BAURA86_03048</name>
    <name evidence="6" type="ORF">CIK59_04855</name>
    <name evidence="5" type="ORF">CIK64_03125</name>
    <name evidence="4" type="ORF">CIK65_14205</name>
    <name evidence="3" type="ORF">CIK79_02400</name>
    <name evidence="1" type="ORF">CXR23_14295</name>
    <name evidence="2" type="ORF">CXR27_13985</name>
    <name evidence="10" type="ORF">EB834_12010</name>
</gene>
<evidence type="ECO:0000313" key="2">
    <source>
        <dbReference type="EMBL" id="AZT97982.1"/>
    </source>
</evidence>
<evidence type="ECO:0000313" key="13">
    <source>
        <dbReference type="Proteomes" id="UP000218377"/>
    </source>
</evidence>
<evidence type="ECO:0000313" key="4">
    <source>
        <dbReference type="EMBL" id="PCC42101.1"/>
    </source>
</evidence>
<dbReference type="EMBL" id="CP025330">
    <property type="protein sequence ID" value="AZT94175.1"/>
    <property type="molecule type" value="Genomic_DNA"/>
</dbReference>
<dbReference type="Proteomes" id="UP000283000">
    <property type="component" value="Chromosome"/>
</dbReference>
<reference evidence="18 19" key="4">
    <citation type="submission" date="2017-12" db="EMBL/GenBank/DDBJ databases">
        <authorList>
            <person name="Levesque S."/>
        </authorList>
    </citation>
    <scope>NUCLEOTIDE SEQUENCE [LARGE SCALE GENOMIC DNA]</scope>
    <source>
        <strain evidence="1 19">SMQ-1417</strain>
        <strain evidence="2 18">SMQ-1420</strain>
    </source>
</reference>
<evidence type="ECO:0000313" key="9">
    <source>
        <dbReference type="EMBL" id="SMY01312.1"/>
    </source>
</evidence>
<dbReference type="EMBL" id="NRHA01000007">
    <property type="protein sequence ID" value="PCC54840.1"/>
    <property type="molecule type" value="Genomic_DNA"/>
</dbReference>
<dbReference type="Proteomes" id="UP000218620">
    <property type="component" value="Unassembled WGS sequence"/>
</dbReference>